<dbReference type="Gramene" id="TraesJUL6D03G03707980.1">
    <property type="protein sequence ID" value="TraesJUL6D03G03707980.1.CDS1"/>
    <property type="gene ID" value="TraesJUL6D03G03707980"/>
</dbReference>
<dbReference type="Gramene" id="TraesARI6D03G03639140.1">
    <property type="protein sequence ID" value="TraesARI6D03G03639140.1.CDS1"/>
    <property type="gene ID" value="TraesARI6D03G03639140"/>
</dbReference>
<keyword evidence="3" id="KW-1185">Reference proteome</keyword>
<sequence>MQHTADRGWLINDLGGRRPMGFRRFVHLVTNDARSTYTLRRIDMSRFFRPPPLVGHIAGAGEEGPALEHGCLPDPTSRFEAPSGSGRPLKGVMDFFLLKTNHRHEAEEGELDLNMVVATDHTGRALIYDPDSLAVRALPRLPERKYIPVSLTAGGALYVFDRIPQLHKKRCCEALTFRRPRGEHEDWSWRALPPPPFVHEPSSHGAPGQIDSYAVAGDGESLCISTRRMGTYSYDIKKRGWTKLGSWALPFSGLAEHVREHGLWFGICSSDDGENTFGAADLRAASGLTPPPLHGSWEDITPPMEGHALGTHVVHLGSSKFCIARFLEAVTSHVSEESTSPVLSVSGRGRPRRFHRRGGAEAG</sequence>
<dbReference type="Gramene" id="TraesROB_scaffold_108228_01G000100.1">
    <property type="protein sequence ID" value="TraesROB_scaffold_108228_01G000100.1"/>
    <property type="gene ID" value="TraesROB_scaffold_108228_01G000100"/>
</dbReference>
<name>A0A3B6QE40_WHEAT</name>
<dbReference type="Gramene" id="TraesMAC6D03G03673650.1">
    <property type="protein sequence ID" value="TraesMAC6D03G03673650.1.CDS1"/>
    <property type="gene ID" value="TraesMAC6D03G03673650"/>
</dbReference>
<dbReference type="SUPFAM" id="SSF117281">
    <property type="entry name" value="Kelch motif"/>
    <property type="match status" value="1"/>
</dbReference>
<proteinExistence type="predicted"/>
<dbReference type="Gramene" id="TraesNOR6D03G03715520.1">
    <property type="protein sequence ID" value="TraesNOR6D03G03715520.1.CDS1"/>
    <property type="gene ID" value="TraesNOR6D03G03715520"/>
</dbReference>
<dbReference type="Proteomes" id="UP000019116">
    <property type="component" value="Chromosome 6D"/>
</dbReference>
<dbReference type="Gramene" id="TraesCS6D02G101100.1">
    <property type="protein sequence ID" value="TraesCS6D02G101100.1.cds1"/>
    <property type="gene ID" value="TraesCS6D02G101100"/>
</dbReference>
<dbReference type="EnsemblPlants" id="TraesCS6D02G101100.1">
    <property type="protein sequence ID" value="TraesCS6D02G101100.1.cds1"/>
    <property type="gene ID" value="TraesCS6D02G101100"/>
</dbReference>
<dbReference type="Pfam" id="PF07893">
    <property type="entry name" value="DUF1668"/>
    <property type="match status" value="1"/>
</dbReference>
<dbReference type="InterPro" id="IPR012871">
    <property type="entry name" value="DUF1668_ORYSA"/>
</dbReference>
<dbReference type="OMA" id="FATPHWH"/>
<reference evidence="2" key="1">
    <citation type="submission" date="2018-08" db="EMBL/GenBank/DDBJ databases">
        <authorList>
            <person name="Rossello M."/>
        </authorList>
    </citation>
    <scope>NUCLEOTIDE SEQUENCE [LARGE SCALE GENOMIC DNA]</scope>
    <source>
        <strain evidence="2">cv. Chinese Spring</strain>
    </source>
</reference>
<organism evidence="2">
    <name type="scientific">Triticum aestivum</name>
    <name type="common">Wheat</name>
    <dbReference type="NCBI Taxonomy" id="4565"/>
    <lineage>
        <taxon>Eukaryota</taxon>
        <taxon>Viridiplantae</taxon>
        <taxon>Streptophyta</taxon>
        <taxon>Embryophyta</taxon>
        <taxon>Tracheophyta</taxon>
        <taxon>Spermatophyta</taxon>
        <taxon>Magnoliopsida</taxon>
        <taxon>Liliopsida</taxon>
        <taxon>Poales</taxon>
        <taxon>Poaceae</taxon>
        <taxon>BOP clade</taxon>
        <taxon>Pooideae</taxon>
        <taxon>Triticodae</taxon>
        <taxon>Triticeae</taxon>
        <taxon>Triticinae</taxon>
        <taxon>Triticum</taxon>
    </lineage>
</organism>
<dbReference type="Gramene" id="TraesCS6D03G0217800.1">
    <property type="protein sequence ID" value="TraesCS6D03G0217800.1.CDS1"/>
    <property type="gene ID" value="TraesCS6D03G0217800"/>
</dbReference>
<accession>A0A3B6QE40</accession>
<dbReference type="STRING" id="4565.A0A3B6QE40"/>
<dbReference type="Gramene" id="TraesLDM6D03G03678800.1">
    <property type="protein sequence ID" value="TraesLDM6D03G03678800.1.CDS1"/>
    <property type="gene ID" value="TraesLDM6D03G03678800"/>
</dbReference>
<dbReference type="AlphaFoldDB" id="A0A3B6QE40"/>
<dbReference type="Gramene" id="TraesSYM6D03G03621980.1">
    <property type="protein sequence ID" value="TraesSYM6D03G03621980.1.CDS1"/>
    <property type="gene ID" value="TraesSYM6D03G03621980"/>
</dbReference>
<dbReference type="Gramene" id="TraesLAC6D03G03625530.1">
    <property type="protein sequence ID" value="TraesLAC6D03G03625530.1.CDS1"/>
    <property type="gene ID" value="TraesLAC6D03G03625530"/>
</dbReference>
<feature type="region of interest" description="Disordered" evidence="1">
    <location>
        <begin position="338"/>
        <end position="363"/>
    </location>
</feature>
<dbReference type="PANTHER" id="PTHR33085:SF88">
    <property type="entry name" value="OS08G0165000 PROTEIN"/>
    <property type="match status" value="1"/>
</dbReference>
<evidence type="ECO:0000256" key="1">
    <source>
        <dbReference type="SAM" id="MobiDB-lite"/>
    </source>
</evidence>
<evidence type="ECO:0000313" key="2">
    <source>
        <dbReference type="EnsemblPlants" id="TraesCS6D02G101100.1.cds1"/>
    </source>
</evidence>
<dbReference type="Gramene" id="TraesRN6D0100242300.1">
    <property type="protein sequence ID" value="TraesRN6D0100242300.1"/>
    <property type="gene ID" value="TraesRN6D0100242300"/>
</dbReference>
<dbReference type="OrthoDB" id="653929at2759"/>
<dbReference type="Gramene" id="TraesWEE_scaffold_111313_01G000400.1">
    <property type="protein sequence ID" value="TraesWEE_scaffold_111313_01G000400.1"/>
    <property type="gene ID" value="TraesWEE_scaffold_111313_01G000400"/>
</dbReference>
<evidence type="ECO:0008006" key="4">
    <source>
        <dbReference type="Google" id="ProtNLM"/>
    </source>
</evidence>
<protein>
    <recommendedName>
        <fullName evidence="4">F-box associated domain-containing protein</fullName>
    </recommendedName>
</protein>
<dbReference type="InterPro" id="IPR015915">
    <property type="entry name" value="Kelch-typ_b-propeller"/>
</dbReference>
<evidence type="ECO:0000313" key="3">
    <source>
        <dbReference type="Proteomes" id="UP000019116"/>
    </source>
</evidence>
<reference evidence="2" key="2">
    <citation type="submission" date="2018-10" db="UniProtKB">
        <authorList>
            <consortium name="EnsemblPlants"/>
        </authorList>
    </citation>
    <scope>IDENTIFICATION</scope>
</reference>
<dbReference type="Gramene" id="TraesCAD_scaffold_114580_01G000400.1">
    <property type="protein sequence ID" value="TraesCAD_scaffold_114580_01G000400.1"/>
    <property type="gene ID" value="TraesCAD_scaffold_114580_01G000400"/>
</dbReference>
<dbReference type="PANTHER" id="PTHR33085">
    <property type="entry name" value="OS12G0113100 PROTEIN-RELATED"/>
    <property type="match status" value="1"/>
</dbReference>
<dbReference type="Gramene" id="TraesCLE_scaffold_157584_01G000100.1">
    <property type="protein sequence ID" value="TraesCLE_scaffold_157584_01G000100.1"/>
    <property type="gene ID" value="TraesCLE_scaffold_157584_01G000100"/>
</dbReference>
<dbReference type="Gramene" id="TraesJAG6D03G03658350.1">
    <property type="protein sequence ID" value="TraesJAG6D03G03658350.1.CDS1"/>
    <property type="gene ID" value="TraesJAG6D03G03658350"/>
</dbReference>
<dbReference type="Gene3D" id="2.120.10.80">
    <property type="entry name" value="Kelch-type beta propeller"/>
    <property type="match status" value="1"/>
</dbReference>